<dbReference type="Proteomes" id="UP001596083">
    <property type="component" value="Unassembled WGS sequence"/>
</dbReference>
<dbReference type="RefSeq" id="WP_390316713.1">
    <property type="nucleotide sequence ID" value="NZ_JBHSPB010000008.1"/>
</dbReference>
<feature type="transmembrane region" description="Helical" evidence="1">
    <location>
        <begin position="297"/>
        <end position="318"/>
    </location>
</feature>
<gene>
    <name evidence="2" type="ORF">ACFP1Z_14730</name>
</gene>
<comment type="caution">
    <text evidence="2">The sequence shown here is derived from an EMBL/GenBank/DDBJ whole genome shotgun (WGS) entry which is preliminary data.</text>
</comment>
<evidence type="ECO:0000313" key="2">
    <source>
        <dbReference type="EMBL" id="MFC5721425.1"/>
    </source>
</evidence>
<feature type="transmembrane region" description="Helical" evidence="1">
    <location>
        <begin position="199"/>
        <end position="216"/>
    </location>
</feature>
<keyword evidence="1" id="KW-1133">Transmembrane helix</keyword>
<reference evidence="3" key="1">
    <citation type="journal article" date="2019" name="Int. J. Syst. Evol. Microbiol.">
        <title>The Global Catalogue of Microorganisms (GCM) 10K type strain sequencing project: providing services to taxonomists for standard genome sequencing and annotation.</title>
        <authorList>
            <consortium name="The Broad Institute Genomics Platform"/>
            <consortium name="The Broad Institute Genome Sequencing Center for Infectious Disease"/>
            <person name="Wu L."/>
            <person name="Ma J."/>
        </authorList>
    </citation>
    <scope>NUCLEOTIDE SEQUENCE [LARGE SCALE GENOMIC DNA]</scope>
    <source>
        <strain evidence="3">CGMCC 4.7304</strain>
    </source>
</reference>
<evidence type="ECO:0000256" key="1">
    <source>
        <dbReference type="SAM" id="Phobius"/>
    </source>
</evidence>
<keyword evidence="1" id="KW-0472">Membrane</keyword>
<dbReference type="EMBL" id="JBHSPB010000008">
    <property type="protein sequence ID" value="MFC5721425.1"/>
    <property type="molecule type" value="Genomic_DNA"/>
</dbReference>
<protein>
    <submittedName>
        <fullName evidence="2">ABC transporter permease</fullName>
    </submittedName>
</protein>
<keyword evidence="3" id="KW-1185">Reference proteome</keyword>
<proteinExistence type="predicted"/>
<name>A0ABW0Z4W0_9ACTN</name>
<accession>A0ABW0Z4W0</accession>
<keyword evidence="1" id="KW-0812">Transmembrane</keyword>
<evidence type="ECO:0000313" key="3">
    <source>
        <dbReference type="Proteomes" id="UP001596083"/>
    </source>
</evidence>
<feature type="transmembrane region" description="Helical" evidence="1">
    <location>
        <begin position="86"/>
        <end position="107"/>
    </location>
</feature>
<feature type="transmembrane region" description="Helical" evidence="1">
    <location>
        <begin position="175"/>
        <end position="194"/>
    </location>
</feature>
<organism evidence="2 3">
    <name type="scientific">Streptomyces gamaensis</name>
    <dbReference type="NCBI Taxonomy" id="1763542"/>
    <lineage>
        <taxon>Bacteria</taxon>
        <taxon>Bacillati</taxon>
        <taxon>Actinomycetota</taxon>
        <taxon>Actinomycetes</taxon>
        <taxon>Kitasatosporales</taxon>
        <taxon>Streptomycetaceae</taxon>
        <taxon>Streptomyces</taxon>
    </lineage>
</organism>
<feature type="transmembrane region" description="Helical" evidence="1">
    <location>
        <begin position="128"/>
        <end position="155"/>
    </location>
</feature>
<sequence length="323" mass="35470">MSATVETPPHSGPSTRRPRLLHGMVWAVWRQHRTAFAVLLAAAAAGAAWMTYQRFGTADLLHQGLTGEDLRRTMKDAYGHALEETAGYLVVLPLAIGVFLGAPLVSGDREHGTDRLMTTQSVTRGRWIATKLGVTVAVVLLSTGLLSAAFTWWWHSARPINDLWDLGGTFDTTGPVLPALCLLYLAVGIAIGALARRMLTAMVLTAVAGYGLSFVWDRIRLVWQAPRVLTSPITGTWPQLPDGAVEHDRWLTTDSGRLYGWGNCIPHRNPEPCLKEKGITGYRLEYFGFDQMSPLQWTGAAVLLAVAVALLGAVLWWIRRRPL</sequence>
<feature type="transmembrane region" description="Helical" evidence="1">
    <location>
        <begin position="34"/>
        <end position="52"/>
    </location>
</feature>